<accession>A0A1S1V698</accession>
<dbReference type="STRING" id="39480.EUAN_24340"/>
<evidence type="ECO:0000313" key="3">
    <source>
        <dbReference type="Proteomes" id="UP000180254"/>
    </source>
</evidence>
<dbReference type="OrthoDB" id="1893125at2"/>
<dbReference type="InterPro" id="IPR000595">
    <property type="entry name" value="cNMP-bd_dom"/>
</dbReference>
<comment type="caution">
    <text evidence="2">The sequence shown here is derived from an EMBL/GenBank/DDBJ whole genome shotgun (WGS) entry which is preliminary data.</text>
</comment>
<sequence length="261" mass="30078">MKLNDNFKVLMSINNYNNLTGNKPTHSNTKALNKYDNNHLKSSYFQNKRDSVFISNTAQQLSLNYEKIISMKRVNDEEINVLESKNNTLEFKKGTYYNFQSSNGKRIILTTDEYGHVTMPFIELGISSDSIATSHLKEIDRIEKFFTYLSRDSTALLVNLSYKENEAKDILSRVGIEPGFFKIKNGSKTNEFYLLENGKIYSKHQSEGHRHAFNTSNFFKEGYTKDSLFIIDGKEFKLNDDGYLNIPEGTACLTETIKIFK</sequence>
<dbReference type="EMBL" id="MKIE01000025">
    <property type="protein sequence ID" value="OHW61209.1"/>
    <property type="molecule type" value="Genomic_DNA"/>
</dbReference>
<dbReference type="PROSITE" id="PS50042">
    <property type="entry name" value="CNMP_BINDING_3"/>
    <property type="match status" value="1"/>
</dbReference>
<keyword evidence="3" id="KW-1185">Reference proteome</keyword>
<gene>
    <name evidence="2" type="ORF">EUAN_24340</name>
</gene>
<dbReference type="AlphaFoldDB" id="A0A1S1V698"/>
<proteinExistence type="predicted"/>
<feature type="domain" description="Cyclic nucleotide-binding" evidence="1">
    <location>
        <begin position="145"/>
        <end position="221"/>
    </location>
</feature>
<dbReference type="Proteomes" id="UP000180254">
    <property type="component" value="Unassembled WGS sequence"/>
</dbReference>
<reference evidence="2 3" key="1">
    <citation type="submission" date="2016-09" db="EMBL/GenBank/DDBJ databases">
        <title>Genome sequence of Eubacterium angustum.</title>
        <authorList>
            <person name="Poehlein A."/>
            <person name="Daniel R."/>
        </authorList>
    </citation>
    <scope>NUCLEOTIDE SEQUENCE [LARGE SCALE GENOMIC DNA]</scope>
    <source>
        <strain evidence="2 3">DSM 1989</strain>
    </source>
</reference>
<evidence type="ECO:0000259" key="1">
    <source>
        <dbReference type="PROSITE" id="PS50042"/>
    </source>
</evidence>
<organism evidence="2 3">
    <name type="scientific">Andreesenia angusta</name>
    <dbReference type="NCBI Taxonomy" id="39480"/>
    <lineage>
        <taxon>Bacteria</taxon>
        <taxon>Bacillati</taxon>
        <taxon>Bacillota</taxon>
        <taxon>Tissierellia</taxon>
        <taxon>Tissierellales</taxon>
        <taxon>Gottschalkiaceae</taxon>
        <taxon>Andreesenia</taxon>
    </lineage>
</organism>
<name>A0A1S1V698_9FIRM</name>
<dbReference type="RefSeq" id="WP_084655934.1">
    <property type="nucleotide sequence ID" value="NZ_MKIE01000025.1"/>
</dbReference>
<protein>
    <recommendedName>
        <fullName evidence="1">Cyclic nucleotide-binding domain-containing protein</fullName>
    </recommendedName>
</protein>
<evidence type="ECO:0000313" key="2">
    <source>
        <dbReference type="EMBL" id="OHW61209.1"/>
    </source>
</evidence>